<dbReference type="Proteomes" id="UP000789375">
    <property type="component" value="Unassembled WGS sequence"/>
</dbReference>
<organism evidence="1 2">
    <name type="scientific">Funneliformis mosseae</name>
    <name type="common">Endomycorrhizal fungus</name>
    <name type="synonym">Glomus mosseae</name>
    <dbReference type="NCBI Taxonomy" id="27381"/>
    <lineage>
        <taxon>Eukaryota</taxon>
        <taxon>Fungi</taxon>
        <taxon>Fungi incertae sedis</taxon>
        <taxon>Mucoromycota</taxon>
        <taxon>Glomeromycotina</taxon>
        <taxon>Glomeromycetes</taxon>
        <taxon>Glomerales</taxon>
        <taxon>Glomeraceae</taxon>
        <taxon>Funneliformis</taxon>
    </lineage>
</organism>
<accession>A0A9N9GE44</accession>
<sequence>MLWLIVKSTSSNTTMIFVIIHVIMMKSFKQITNTQLTEDVKLEMEIDKTKMGCTAY</sequence>
<protein>
    <submittedName>
        <fullName evidence="1">1990_t:CDS:1</fullName>
    </submittedName>
</protein>
<evidence type="ECO:0000313" key="1">
    <source>
        <dbReference type="EMBL" id="CAG8599878.1"/>
    </source>
</evidence>
<proteinExistence type="predicted"/>
<gene>
    <name evidence="1" type="ORF">FMOSSE_LOCUS8891</name>
</gene>
<comment type="caution">
    <text evidence="1">The sequence shown here is derived from an EMBL/GenBank/DDBJ whole genome shotgun (WGS) entry which is preliminary data.</text>
</comment>
<reference evidence="1" key="1">
    <citation type="submission" date="2021-06" db="EMBL/GenBank/DDBJ databases">
        <authorList>
            <person name="Kallberg Y."/>
            <person name="Tangrot J."/>
            <person name="Rosling A."/>
        </authorList>
    </citation>
    <scope>NUCLEOTIDE SEQUENCE</scope>
    <source>
        <strain evidence="1">87-6 pot B 2015</strain>
    </source>
</reference>
<dbReference type="AlphaFoldDB" id="A0A9N9GE44"/>
<evidence type="ECO:0000313" key="2">
    <source>
        <dbReference type="Proteomes" id="UP000789375"/>
    </source>
</evidence>
<keyword evidence="2" id="KW-1185">Reference proteome</keyword>
<dbReference type="EMBL" id="CAJVPP010002435">
    <property type="protein sequence ID" value="CAG8599878.1"/>
    <property type="molecule type" value="Genomic_DNA"/>
</dbReference>
<name>A0A9N9GE44_FUNMO</name>